<dbReference type="OrthoDB" id="2985014at2759"/>
<evidence type="ECO:0000256" key="6">
    <source>
        <dbReference type="ARBA" id="ARBA00022989"/>
    </source>
</evidence>
<feature type="transmembrane region" description="Helical" evidence="14">
    <location>
        <begin position="414"/>
        <end position="439"/>
    </location>
</feature>
<evidence type="ECO:0000256" key="10">
    <source>
        <dbReference type="ARBA" id="ARBA00023201"/>
    </source>
</evidence>
<dbReference type="Pfam" id="PF07690">
    <property type="entry name" value="MFS_1"/>
    <property type="match status" value="1"/>
</dbReference>
<dbReference type="PANTHER" id="PTHR11662:SF280">
    <property type="entry name" value="FI21844P1-RELATED"/>
    <property type="match status" value="1"/>
</dbReference>
<dbReference type="RefSeq" id="XP_005176565.1">
    <property type="nucleotide sequence ID" value="XM_005176508.3"/>
</dbReference>
<keyword evidence="17" id="KW-1185">Reference proteome</keyword>
<protein>
    <recommendedName>
        <fullName evidence="12">Putative inorganic phosphate cotransporter</fullName>
    </recommendedName>
</protein>
<evidence type="ECO:0000313" key="17">
    <source>
        <dbReference type="Proteomes" id="UP001652621"/>
    </source>
</evidence>
<evidence type="ECO:0000313" key="16">
    <source>
        <dbReference type="EnsemblMetazoa" id="MDOA008930-PB"/>
    </source>
</evidence>
<dbReference type="InterPro" id="IPR011701">
    <property type="entry name" value="MFS"/>
</dbReference>
<keyword evidence="8" id="KW-0406">Ion transport</keyword>
<feature type="transmembrane region" description="Helical" evidence="14">
    <location>
        <begin position="121"/>
        <end position="140"/>
    </location>
</feature>
<evidence type="ECO:0000256" key="8">
    <source>
        <dbReference type="ARBA" id="ARBA00023065"/>
    </source>
</evidence>
<dbReference type="InterPro" id="IPR020846">
    <property type="entry name" value="MFS_dom"/>
</dbReference>
<dbReference type="GO" id="GO:0015293">
    <property type="term" value="F:symporter activity"/>
    <property type="evidence" value="ECO:0007669"/>
    <property type="project" value="UniProtKB-KW"/>
</dbReference>
<reference evidence="16" key="1">
    <citation type="submission" date="2020-05" db="UniProtKB">
        <authorList>
            <consortium name="EnsemblMetazoa"/>
        </authorList>
    </citation>
    <scope>IDENTIFICATION</scope>
    <source>
        <strain evidence="16">Aabys</strain>
    </source>
</reference>
<dbReference type="InterPro" id="IPR036259">
    <property type="entry name" value="MFS_trans_sf"/>
</dbReference>
<feature type="transmembrane region" description="Helical" evidence="14">
    <location>
        <begin position="186"/>
        <end position="209"/>
    </location>
</feature>
<proteinExistence type="inferred from homology"/>
<gene>
    <name evidence="16" type="primary">101893788</name>
    <name evidence="18" type="synonym">LOC101893788</name>
</gene>
<evidence type="ECO:0000256" key="12">
    <source>
        <dbReference type="ARBA" id="ARBA00068450"/>
    </source>
</evidence>
<dbReference type="Gene3D" id="1.20.1250.20">
    <property type="entry name" value="MFS general substrate transporter like domains"/>
    <property type="match status" value="2"/>
</dbReference>
<evidence type="ECO:0000256" key="9">
    <source>
        <dbReference type="ARBA" id="ARBA00023136"/>
    </source>
</evidence>
<dbReference type="PROSITE" id="PS50850">
    <property type="entry name" value="MFS"/>
    <property type="match status" value="1"/>
</dbReference>
<dbReference type="GeneID" id="101893788"/>
<reference evidence="18" key="2">
    <citation type="submission" date="2025-04" db="UniProtKB">
        <authorList>
            <consortium name="RefSeq"/>
        </authorList>
    </citation>
    <scope>IDENTIFICATION</scope>
    <source>
        <strain evidence="18">Aabys</strain>
    </source>
</reference>
<evidence type="ECO:0000256" key="14">
    <source>
        <dbReference type="SAM" id="Phobius"/>
    </source>
</evidence>
<evidence type="ECO:0000256" key="1">
    <source>
        <dbReference type="ARBA" id="ARBA00004141"/>
    </source>
</evidence>
<accession>A0A1I8MVQ6</accession>
<keyword evidence="5" id="KW-0769">Symport</keyword>
<sequence length="500" mass="54914">MKIPNILNKNGSMNVNSAVAAKDTTTAMEVTSTSGKKCSVFGIRHLQCFLLFCGLSVAYALRVNLSVAIVAMTDKNATNPDFDEYDWSEKTKSLLLSSFFWGYVVTQVPAGQLARKFGGKIMLLSGVFICSLLTVLTPICARLGDWQLVCALRVMMGLSQGFLFPSTHTILSKWAPVEERGTLGTYSYSGTQFGTVVMLATSGVMASSVMGWPSIFYISGGVGLVWSVVFFIWGASSPSEYRNISPEEKKLIETSLGSSSEDETTKAPTRTPWVKFFTSVPFLVLTLTHCTHNWGFWTLLTEIPSYMKNILGMDIKSNALLSALPYAAMFLMSFVFSALQSQLSKRECIPLSVSRKLFNSIGHWIPMITLVCLGYVSANDTNLAIILLTITVGINGATYLGFQVNHIDLSPNFAGILMGITNCAANIMSIIAPLIVGFIVTDEKNPEQWRIIFFIAAGFYFIGNLLFVLFGKVEVQSWNDAQPKHSTNGKRNSTFVESQH</sequence>
<comment type="subcellular location">
    <subcellularLocation>
        <location evidence="1">Membrane</location>
        <topology evidence="1">Multi-pass membrane protein</topology>
    </subcellularLocation>
</comment>
<dbReference type="STRING" id="7370.A0A1I8MVQ6"/>
<feature type="transmembrane region" description="Helical" evidence="14">
    <location>
        <begin position="49"/>
        <end position="73"/>
    </location>
</feature>
<evidence type="ECO:0000256" key="5">
    <source>
        <dbReference type="ARBA" id="ARBA00022847"/>
    </source>
</evidence>
<evidence type="ECO:0000256" key="2">
    <source>
        <dbReference type="ARBA" id="ARBA00008586"/>
    </source>
</evidence>
<dbReference type="AlphaFoldDB" id="A0A1I8MVQ6"/>
<dbReference type="GO" id="GO:0006814">
    <property type="term" value="P:sodium ion transport"/>
    <property type="evidence" value="ECO:0007669"/>
    <property type="project" value="UniProtKB-KW"/>
</dbReference>
<dbReference type="KEGG" id="mde:101893788"/>
<dbReference type="InterPro" id="IPR050382">
    <property type="entry name" value="MFS_Na/Anion_cotransporter"/>
</dbReference>
<feature type="transmembrane region" description="Helical" evidence="14">
    <location>
        <begin position="383"/>
        <end position="402"/>
    </location>
</feature>
<feature type="transmembrane region" description="Helical" evidence="14">
    <location>
        <begin position="317"/>
        <end position="336"/>
    </location>
</feature>
<keyword evidence="6 14" id="KW-1133">Transmembrane helix</keyword>
<dbReference type="GO" id="GO:0006820">
    <property type="term" value="P:monoatomic anion transport"/>
    <property type="evidence" value="ECO:0007669"/>
    <property type="project" value="TreeGrafter"/>
</dbReference>
<feature type="transmembrane region" description="Helical" evidence="14">
    <location>
        <begin position="215"/>
        <end position="235"/>
    </location>
</feature>
<organism evidence="16">
    <name type="scientific">Musca domestica</name>
    <name type="common">House fly</name>
    <dbReference type="NCBI Taxonomy" id="7370"/>
    <lineage>
        <taxon>Eukaryota</taxon>
        <taxon>Metazoa</taxon>
        <taxon>Ecdysozoa</taxon>
        <taxon>Arthropoda</taxon>
        <taxon>Hexapoda</taxon>
        <taxon>Insecta</taxon>
        <taxon>Pterygota</taxon>
        <taxon>Neoptera</taxon>
        <taxon>Endopterygota</taxon>
        <taxon>Diptera</taxon>
        <taxon>Brachycera</taxon>
        <taxon>Muscomorpha</taxon>
        <taxon>Muscoidea</taxon>
        <taxon>Muscidae</taxon>
        <taxon>Musca</taxon>
    </lineage>
</organism>
<evidence type="ECO:0000256" key="7">
    <source>
        <dbReference type="ARBA" id="ARBA00023053"/>
    </source>
</evidence>
<keyword evidence="10" id="KW-0739">Sodium transport</keyword>
<comment type="function">
    <text evidence="11">May be an inorganic phosphate cotransporter.</text>
</comment>
<evidence type="ECO:0000259" key="15">
    <source>
        <dbReference type="PROSITE" id="PS50850"/>
    </source>
</evidence>
<keyword evidence="3" id="KW-0813">Transport</keyword>
<evidence type="ECO:0000256" key="4">
    <source>
        <dbReference type="ARBA" id="ARBA00022692"/>
    </source>
</evidence>
<dbReference type="GO" id="GO:0016020">
    <property type="term" value="C:membrane"/>
    <property type="evidence" value="ECO:0007669"/>
    <property type="project" value="UniProtKB-SubCell"/>
</dbReference>
<dbReference type="VEuPathDB" id="VectorBase:MDOA008930"/>
<comment type="similarity">
    <text evidence="2">Belongs to the major facilitator superfamily. Sodium/anion cotransporter family.</text>
</comment>
<keyword evidence="7" id="KW-0915">Sodium</keyword>
<feature type="domain" description="Major facilitator superfamily (MFS) profile" evidence="15">
    <location>
        <begin position="40"/>
        <end position="475"/>
    </location>
</feature>
<dbReference type="SUPFAM" id="SSF103473">
    <property type="entry name" value="MFS general substrate transporter"/>
    <property type="match status" value="1"/>
</dbReference>
<dbReference type="EnsemblMetazoa" id="MDOA008930-RB">
    <property type="protein sequence ID" value="MDOA008930-PB"/>
    <property type="gene ID" value="MDOA008930"/>
</dbReference>
<dbReference type="PANTHER" id="PTHR11662">
    <property type="entry name" value="SOLUTE CARRIER FAMILY 17"/>
    <property type="match status" value="1"/>
</dbReference>
<feature type="region of interest" description="Disordered" evidence="13">
    <location>
        <begin position="481"/>
        <end position="500"/>
    </location>
</feature>
<keyword evidence="4 14" id="KW-0812">Transmembrane</keyword>
<dbReference type="FunFam" id="1.20.1250.20:FF:000144">
    <property type="entry name" value="Picot, isoform B"/>
    <property type="match status" value="1"/>
</dbReference>
<keyword evidence="9 14" id="KW-0472">Membrane</keyword>
<evidence type="ECO:0000313" key="18">
    <source>
        <dbReference type="RefSeq" id="XP_005176565.1"/>
    </source>
</evidence>
<dbReference type="FunFam" id="1.20.1250.20:FF:000003">
    <property type="entry name" value="Solute carrier family 17 member 3"/>
    <property type="match status" value="1"/>
</dbReference>
<evidence type="ECO:0000256" key="3">
    <source>
        <dbReference type="ARBA" id="ARBA00022448"/>
    </source>
</evidence>
<evidence type="ECO:0000256" key="13">
    <source>
        <dbReference type="SAM" id="MobiDB-lite"/>
    </source>
</evidence>
<dbReference type="CDD" id="cd17318">
    <property type="entry name" value="MFS_SLC17"/>
    <property type="match status" value="1"/>
</dbReference>
<feature type="transmembrane region" description="Helical" evidence="14">
    <location>
        <begin position="146"/>
        <end position="165"/>
    </location>
</feature>
<dbReference type="eggNOG" id="KOG2532">
    <property type="taxonomic scope" value="Eukaryota"/>
</dbReference>
<dbReference type="Proteomes" id="UP001652621">
    <property type="component" value="Unplaced"/>
</dbReference>
<feature type="transmembrane region" description="Helical" evidence="14">
    <location>
        <begin position="451"/>
        <end position="470"/>
    </location>
</feature>
<name>A0A1I8MVQ6_MUSDO</name>
<evidence type="ECO:0000256" key="11">
    <source>
        <dbReference type="ARBA" id="ARBA00054632"/>
    </source>
</evidence>
<feature type="transmembrane region" description="Helical" evidence="14">
    <location>
        <begin position="276"/>
        <end position="297"/>
    </location>
</feature>
<feature type="transmembrane region" description="Helical" evidence="14">
    <location>
        <begin position="357"/>
        <end position="377"/>
    </location>
</feature>
<dbReference type="VEuPathDB" id="VectorBase:MDOMA2_014645"/>